<evidence type="ECO:0000256" key="2">
    <source>
        <dbReference type="SAM" id="Phobius"/>
    </source>
</evidence>
<evidence type="ECO:0000313" key="5">
    <source>
        <dbReference type="EMBL" id="RZS72733.1"/>
    </source>
</evidence>
<keyword evidence="6" id="KW-1185">Reference proteome</keyword>
<comment type="caution">
    <text evidence="5">The sequence shown here is derived from an EMBL/GenBank/DDBJ whole genome shotgun (WGS) entry which is preliminary data.</text>
</comment>
<evidence type="ECO:0000313" key="6">
    <source>
        <dbReference type="Proteomes" id="UP000293874"/>
    </source>
</evidence>
<sequence>MLCCSLFFFFIGRSQEFSYSHYTTRDGLASKVVYCMQQDTDGFMWFGTEAGVSRFDGTNFKTFTMRDGLPDNAILRLFADSRGRVWIMPFKNSICYYYKGKIHTQENDSLLAKIRLTDFVMGCVETGNGEIVIIDKKMIWAFTPEDKVTNYQCPRSPECYLTKLVNQDTKEILMMDEQQVYATKDFKQYHYLFNIPAKQAGEGTALVTRDLVCWYSPGNMLHVRSLRYKIEYEVPVPSLNTILKLDDSLLCLNTSRGSFIFNILTRQISEHFLSNRNVSNCFTDNEGGVWYSTITDGVYRLRSRRVKNFRSLGAGEQNFHVFELQKDRNAILVGTDMGCMELKTDETGAGLSLSEKFDGASFNKPIKSVIIRGDTHILGSGPGVFVSSKGAPFRSAMHFGAIKQMDFLNDRELVLATSGGLLLIDFPSLRCTKVLREGRTTSMLIRRDSIFFGTLTGLLIRKPDGMYDDLGDQIPFLKGRKINAIREASDGTIWVAAFGGIVEIRNHEMGRVFGTNNGLSSEDCRTLVIDRNCIWVGTDKGLDRVFIDPPGSIIHYSTTDGLGSNMINTLLVNGNYLYAGTPEGVSFFNKSTINTNSRCDLRLLNVSIDGAAVAPAVSYALDYNKRNIRFDYVGISYRSEGDIEYTYRLRGFDTAWHRTRQTSLDFIALPAGDYELELFATNKFGVESKPLNIAMLIKTPFWQTAWFITLSAILLMGLTWMLVTERSKRIREREKAAQAIQEKLQDLEQKALRAQMNPHFIFNSLNSIQGFILDNDAGSANKYLSSFARLIRQTLDNSAHSEISVEDEINYLVTYLQLEQLRFKHSFNYSVKADPEVNKSQTFIPGMVLQPFVENAIRHGIQNRQQQGGFIQVGFSLCQDWLCCTITDNGPGREVVQALKSSQHIEYQSRGMQLTTERINVLNLQQKRQISLEMEDVLDEAGNVSGTRIIVKFPVNH</sequence>
<dbReference type="SUPFAM" id="SSF50998">
    <property type="entry name" value="Quinoprotein alcohol dehydrogenase-like"/>
    <property type="match status" value="1"/>
</dbReference>
<dbReference type="InterPro" id="IPR013783">
    <property type="entry name" value="Ig-like_fold"/>
</dbReference>
<dbReference type="PANTHER" id="PTHR34220:SF7">
    <property type="entry name" value="SENSOR HISTIDINE KINASE YPDA"/>
    <property type="match status" value="1"/>
</dbReference>
<feature type="transmembrane region" description="Helical" evidence="2">
    <location>
        <begin position="701"/>
        <end position="723"/>
    </location>
</feature>
<dbReference type="GO" id="GO:0016020">
    <property type="term" value="C:membrane"/>
    <property type="evidence" value="ECO:0007669"/>
    <property type="project" value="InterPro"/>
</dbReference>
<dbReference type="InterPro" id="IPR015943">
    <property type="entry name" value="WD40/YVTN_repeat-like_dom_sf"/>
</dbReference>
<dbReference type="Gene3D" id="2.60.40.10">
    <property type="entry name" value="Immunoglobulins"/>
    <property type="match status" value="1"/>
</dbReference>
<organism evidence="5 6">
    <name type="scientific">Pseudobacter ginsenosidimutans</name>
    <dbReference type="NCBI Taxonomy" id="661488"/>
    <lineage>
        <taxon>Bacteria</taxon>
        <taxon>Pseudomonadati</taxon>
        <taxon>Bacteroidota</taxon>
        <taxon>Chitinophagia</taxon>
        <taxon>Chitinophagales</taxon>
        <taxon>Chitinophagaceae</taxon>
        <taxon>Pseudobacter</taxon>
    </lineage>
</organism>
<dbReference type="InterPro" id="IPR010559">
    <property type="entry name" value="Sig_transdc_His_kin_internal"/>
</dbReference>
<dbReference type="Pfam" id="PF07495">
    <property type="entry name" value="Y_Y_Y"/>
    <property type="match status" value="1"/>
</dbReference>
<dbReference type="Gene3D" id="2.130.10.10">
    <property type="entry name" value="YVTN repeat-like/Quinoprotein amine dehydrogenase"/>
    <property type="match status" value="3"/>
</dbReference>
<feature type="domain" description="Signal transduction histidine kinase internal region" evidence="3">
    <location>
        <begin position="748"/>
        <end position="826"/>
    </location>
</feature>
<evidence type="ECO:0000259" key="3">
    <source>
        <dbReference type="Pfam" id="PF06580"/>
    </source>
</evidence>
<dbReference type="Pfam" id="PF06580">
    <property type="entry name" value="His_kinase"/>
    <property type="match status" value="1"/>
</dbReference>
<protein>
    <submittedName>
        <fullName evidence="5">Two component regulator with propeller domain</fullName>
    </submittedName>
</protein>
<dbReference type="SUPFAM" id="SSF55874">
    <property type="entry name" value="ATPase domain of HSP90 chaperone/DNA topoisomerase II/histidine kinase"/>
    <property type="match status" value="1"/>
</dbReference>
<proteinExistence type="predicted"/>
<keyword evidence="2" id="KW-0812">Transmembrane</keyword>
<dbReference type="InterPro" id="IPR011047">
    <property type="entry name" value="Quinoprotein_ADH-like_sf"/>
</dbReference>
<keyword evidence="2" id="KW-1133">Transmembrane helix</keyword>
<dbReference type="InterPro" id="IPR036890">
    <property type="entry name" value="HATPase_C_sf"/>
</dbReference>
<keyword evidence="1" id="KW-0175">Coiled coil</keyword>
<dbReference type="EMBL" id="SGXA01000002">
    <property type="protein sequence ID" value="RZS72733.1"/>
    <property type="molecule type" value="Genomic_DNA"/>
</dbReference>
<dbReference type="Proteomes" id="UP000293874">
    <property type="component" value="Unassembled WGS sequence"/>
</dbReference>
<dbReference type="InterPro" id="IPR011123">
    <property type="entry name" value="Y_Y_Y"/>
</dbReference>
<dbReference type="InterPro" id="IPR050640">
    <property type="entry name" value="Bact_2-comp_sensor_kinase"/>
</dbReference>
<feature type="coiled-coil region" evidence="1">
    <location>
        <begin position="730"/>
        <end position="757"/>
    </location>
</feature>
<evidence type="ECO:0000256" key="1">
    <source>
        <dbReference type="SAM" id="Coils"/>
    </source>
</evidence>
<feature type="domain" description="Two component regulator three Y" evidence="4">
    <location>
        <begin position="637"/>
        <end position="687"/>
    </location>
</feature>
<accession>A0A4Q7MZS3</accession>
<dbReference type="Gene3D" id="3.30.565.10">
    <property type="entry name" value="Histidine kinase-like ATPase, C-terminal domain"/>
    <property type="match status" value="1"/>
</dbReference>
<dbReference type="AlphaFoldDB" id="A0A4Q7MZS3"/>
<gene>
    <name evidence="5" type="ORF">EV199_4656</name>
</gene>
<dbReference type="GO" id="GO:0000155">
    <property type="term" value="F:phosphorelay sensor kinase activity"/>
    <property type="evidence" value="ECO:0007669"/>
    <property type="project" value="InterPro"/>
</dbReference>
<keyword evidence="2" id="KW-0472">Membrane</keyword>
<reference evidence="5 6" key="1">
    <citation type="submission" date="2019-02" db="EMBL/GenBank/DDBJ databases">
        <title>Genomic Encyclopedia of Type Strains, Phase IV (KMG-IV): sequencing the most valuable type-strain genomes for metagenomic binning, comparative biology and taxonomic classification.</title>
        <authorList>
            <person name="Goeker M."/>
        </authorList>
    </citation>
    <scope>NUCLEOTIDE SEQUENCE [LARGE SCALE GENOMIC DNA]</scope>
    <source>
        <strain evidence="5 6">DSM 18116</strain>
    </source>
</reference>
<dbReference type="PANTHER" id="PTHR34220">
    <property type="entry name" value="SENSOR HISTIDINE KINASE YPDA"/>
    <property type="match status" value="1"/>
</dbReference>
<dbReference type="Pfam" id="PF07494">
    <property type="entry name" value="Reg_prop"/>
    <property type="match status" value="1"/>
</dbReference>
<name>A0A4Q7MZS3_9BACT</name>
<evidence type="ECO:0000259" key="4">
    <source>
        <dbReference type="Pfam" id="PF07495"/>
    </source>
</evidence>
<dbReference type="InterPro" id="IPR011110">
    <property type="entry name" value="Reg_prop"/>
</dbReference>